<name>A0A0A9BFF0_ARUDO</name>
<dbReference type="EMBL" id="GBRH01235216">
    <property type="protein sequence ID" value="JAD62679.1"/>
    <property type="molecule type" value="Transcribed_RNA"/>
</dbReference>
<proteinExistence type="predicted"/>
<evidence type="ECO:0000313" key="1">
    <source>
        <dbReference type="EMBL" id="JAD62679.1"/>
    </source>
</evidence>
<reference evidence="1" key="2">
    <citation type="journal article" date="2015" name="Data Brief">
        <title>Shoot transcriptome of the giant reed, Arundo donax.</title>
        <authorList>
            <person name="Barrero R.A."/>
            <person name="Guerrero F.D."/>
            <person name="Moolhuijzen P."/>
            <person name="Goolsby J.A."/>
            <person name="Tidwell J."/>
            <person name="Bellgard S.E."/>
            <person name="Bellgard M.I."/>
        </authorList>
    </citation>
    <scope>NUCLEOTIDE SEQUENCE</scope>
    <source>
        <tissue evidence="1">Shoot tissue taken approximately 20 cm above the soil surface</tissue>
    </source>
</reference>
<accession>A0A0A9BFF0</accession>
<organism evidence="1">
    <name type="scientific">Arundo donax</name>
    <name type="common">Giant reed</name>
    <name type="synonym">Donax arundinaceus</name>
    <dbReference type="NCBI Taxonomy" id="35708"/>
    <lineage>
        <taxon>Eukaryota</taxon>
        <taxon>Viridiplantae</taxon>
        <taxon>Streptophyta</taxon>
        <taxon>Embryophyta</taxon>
        <taxon>Tracheophyta</taxon>
        <taxon>Spermatophyta</taxon>
        <taxon>Magnoliopsida</taxon>
        <taxon>Liliopsida</taxon>
        <taxon>Poales</taxon>
        <taxon>Poaceae</taxon>
        <taxon>PACMAD clade</taxon>
        <taxon>Arundinoideae</taxon>
        <taxon>Arundineae</taxon>
        <taxon>Arundo</taxon>
    </lineage>
</organism>
<reference evidence="1" key="1">
    <citation type="submission" date="2014-09" db="EMBL/GenBank/DDBJ databases">
        <authorList>
            <person name="Magalhaes I.L.F."/>
            <person name="Oliveira U."/>
            <person name="Santos F.R."/>
            <person name="Vidigal T.H.D.A."/>
            <person name="Brescovit A.D."/>
            <person name="Santos A.J."/>
        </authorList>
    </citation>
    <scope>NUCLEOTIDE SEQUENCE</scope>
    <source>
        <tissue evidence="1">Shoot tissue taken approximately 20 cm above the soil surface</tissue>
    </source>
</reference>
<dbReference type="AlphaFoldDB" id="A0A0A9BFF0"/>
<protein>
    <submittedName>
        <fullName evidence="1">Uncharacterized protein</fullName>
    </submittedName>
</protein>
<sequence>MRTRGSAIDQMGEFASRGCFLGGHTIHQKNFHKF</sequence>